<dbReference type="AlphaFoldDB" id="A0A2P6PF14"/>
<evidence type="ECO:0000313" key="1">
    <source>
        <dbReference type="EMBL" id="PRQ20498.1"/>
    </source>
</evidence>
<keyword evidence="2" id="KW-1185">Reference proteome</keyword>
<reference evidence="1 2" key="1">
    <citation type="journal article" date="2018" name="Nat. Genet.">
        <title>The Rosa genome provides new insights in the design of modern roses.</title>
        <authorList>
            <person name="Bendahmane M."/>
        </authorList>
    </citation>
    <scope>NUCLEOTIDE SEQUENCE [LARGE SCALE GENOMIC DNA]</scope>
    <source>
        <strain evidence="2">cv. Old Blush</strain>
    </source>
</reference>
<dbReference type="Gramene" id="PRQ20498">
    <property type="protein sequence ID" value="PRQ20498"/>
    <property type="gene ID" value="RchiOBHm_Chr7g0228841"/>
</dbReference>
<gene>
    <name evidence="1" type="ORF">RchiOBHm_Chr7g0228841</name>
</gene>
<sequence>MRELALITDGEGVLSFGVWPCVTDLGTRVLADKRFPSLFLSLKEGRE</sequence>
<dbReference type="Proteomes" id="UP000238479">
    <property type="component" value="Chromosome 7"/>
</dbReference>
<organism evidence="1 2">
    <name type="scientific">Rosa chinensis</name>
    <name type="common">China rose</name>
    <dbReference type="NCBI Taxonomy" id="74649"/>
    <lineage>
        <taxon>Eukaryota</taxon>
        <taxon>Viridiplantae</taxon>
        <taxon>Streptophyta</taxon>
        <taxon>Embryophyta</taxon>
        <taxon>Tracheophyta</taxon>
        <taxon>Spermatophyta</taxon>
        <taxon>Magnoliopsida</taxon>
        <taxon>eudicotyledons</taxon>
        <taxon>Gunneridae</taxon>
        <taxon>Pentapetalae</taxon>
        <taxon>rosids</taxon>
        <taxon>fabids</taxon>
        <taxon>Rosales</taxon>
        <taxon>Rosaceae</taxon>
        <taxon>Rosoideae</taxon>
        <taxon>Rosoideae incertae sedis</taxon>
        <taxon>Rosa</taxon>
    </lineage>
</organism>
<evidence type="ECO:0000313" key="2">
    <source>
        <dbReference type="Proteomes" id="UP000238479"/>
    </source>
</evidence>
<protein>
    <submittedName>
        <fullName evidence="1">Uncharacterized protein</fullName>
    </submittedName>
</protein>
<comment type="caution">
    <text evidence="1">The sequence shown here is derived from an EMBL/GenBank/DDBJ whole genome shotgun (WGS) entry which is preliminary data.</text>
</comment>
<dbReference type="EMBL" id="PDCK01000045">
    <property type="protein sequence ID" value="PRQ20498.1"/>
    <property type="molecule type" value="Genomic_DNA"/>
</dbReference>
<accession>A0A2P6PF14</accession>
<name>A0A2P6PF14_ROSCH</name>
<proteinExistence type="predicted"/>